<accession>A0A6V7Y546</accession>
<gene>
    <name evidence="2" type="ORF">MENT_LOCUS59762</name>
</gene>
<protein>
    <submittedName>
        <fullName evidence="2">Uncharacterized protein</fullName>
    </submittedName>
</protein>
<dbReference type="EMBL" id="CAJEWN010002950">
    <property type="protein sequence ID" value="CAD2205917.1"/>
    <property type="molecule type" value="Genomic_DNA"/>
</dbReference>
<evidence type="ECO:0000313" key="3">
    <source>
        <dbReference type="Proteomes" id="UP000580250"/>
    </source>
</evidence>
<comment type="caution">
    <text evidence="2">The sequence shown here is derived from an EMBL/GenBank/DDBJ whole genome shotgun (WGS) entry which is preliminary data.</text>
</comment>
<dbReference type="AlphaFoldDB" id="A0A6V7Y546"/>
<reference evidence="2 3" key="1">
    <citation type="submission" date="2020-08" db="EMBL/GenBank/DDBJ databases">
        <authorList>
            <person name="Koutsovoulos G."/>
            <person name="Danchin GJ E."/>
        </authorList>
    </citation>
    <scope>NUCLEOTIDE SEQUENCE [LARGE SCALE GENOMIC DNA]</scope>
</reference>
<sequence>MGRSPEPEPRFLNPGARSRSRSQEFERPEPGAGANKWQIPSTGYLEFYASSFARDGTITLMMHS</sequence>
<name>A0A6V7Y546_MELEN</name>
<evidence type="ECO:0000256" key="1">
    <source>
        <dbReference type="SAM" id="MobiDB-lite"/>
    </source>
</evidence>
<organism evidence="2 3">
    <name type="scientific">Meloidogyne enterolobii</name>
    <name type="common">Root-knot nematode worm</name>
    <name type="synonym">Meloidogyne mayaguensis</name>
    <dbReference type="NCBI Taxonomy" id="390850"/>
    <lineage>
        <taxon>Eukaryota</taxon>
        <taxon>Metazoa</taxon>
        <taxon>Ecdysozoa</taxon>
        <taxon>Nematoda</taxon>
        <taxon>Chromadorea</taxon>
        <taxon>Rhabditida</taxon>
        <taxon>Tylenchina</taxon>
        <taxon>Tylenchomorpha</taxon>
        <taxon>Tylenchoidea</taxon>
        <taxon>Meloidogynidae</taxon>
        <taxon>Meloidogyninae</taxon>
        <taxon>Meloidogyne</taxon>
    </lineage>
</organism>
<proteinExistence type="predicted"/>
<feature type="region of interest" description="Disordered" evidence="1">
    <location>
        <begin position="1"/>
        <end position="37"/>
    </location>
</feature>
<evidence type="ECO:0000313" key="2">
    <source>
        <dbReference type="EMBL" id="CAD2205917.1"/>
    </source>
</evidence>
<dbReference type="Proteomes" id="UP000580250">
    <property type="component" value="Unassembled WGS sequence"/>
</dbReference>